<dbReference type="EC" id="5.1.1.3" evidence="2 7"/>
<dbReference type="RefSeq" id="WP_047212425.1">
    <property type="nucleotide sequence ID" value="NZ_CP011568.3"/>
</dbReference>
<evidence type="ECO:0000256" key="5">
    <source>
        <dbReference type="ARBA" id="ARBA00023235"/>
    </source>
</evidence>
<comment type="pathway">
    <text evidence="7">Cell wall biogenesis; peptidoglycan biosynthesis.</text>
</comment>
<keyword evidence="6 7" id="KW-0961">Cell wall biogenesis/degradation</keyword>
<organism evidence="8 9">
    <name type="scientific">Pandoraea thiooxydans</name>
    <dbReference type="NCBI Taxonomy" id="445709"/>
    <lineage>
        <taxon>Bacteria</taxon>
        <taxon>Pseudomonadati</taxon>
        <taxon>Pseudomonadota</taxon>
        <taxon>Betaproteobacteria</taxon>
        <taxon>Burkholderiales</taxon>
        <taxon>Burkholderiaceae</taxon>
        <taxon>Pandoraea</taxon>
    </lineage>
</organism>
<dbReference type="InterPro" id="IPR018187">
    <property type="entry name" value="Asp/Glu_racemase_AS_1"/>
</dbReference>
<name>A0A0G3EQH1_9BURK</name>
<keyword evidence="5 7" id="KW-0413">Isomerase</keyword>
<comment type="function">
    <text evidence="7">Provides the (R)-glutamate required for cell wall biosynthesis.</text>
</comment>
<sequence length="271" mass="29052">MSRSDVIGIFDSGLGGLSVLRAIRALAPQESLIYCADSRYAPYGERSDAFIAERSEAIGQWLCDQHAKALVVACNTATAHAISAFRTRFTLPAIGVEPGVKPAALASRSGVVGVLATAATLRSAKFQRLLTEFSDRCRFVCRAGHGLVERIEMGDLDSPEVEALLHQYLDPMLAAGADTLVLGSTHYPFLAPAIRRIAGDGLTLIDTGEAIARQLLRQLDQHDLRQPAGTTGTVRLCTTADAALLQRVAHQWLQLDATAEAIEIPLPALNQ</sequence>
<dbReference type="NCBIfam" id="TIGR00067">
    <property type="entry name" value="glut_race"/>
    <property type="match status" value="1"/>
</dbReference>
<dbReference type="UniPathway" id="UPA00219"/>
<dbReference type="PANTHER" id="PTHR21198">
    <property type="entry name" value="GLUTAMATE RACEMASE"/>
    <property type="match status" value="1"/>
</dbReference>
<evidence type="ECO:0000256" key="3">
    <source>
        <dbReference type="ARBA" id="ARBA00022960"/>
    </source>
</evidence>
<dbReference type="PROSITE" id="PS00923">
    <property type="entry name" value="ASP_GLU_RACEMASE_1"/>
    <property type="match status" value="1"/>
</dbReference>
<dbReference type="AlphaFoldDB" id="A0A0G3EQH1"/>
<dbReference type="GO" id="GO:0009252">
    <property type="term" value="P:peptidoglycan biosynthetic process"/>
    <property type="evidence" value="ECO:0007669"/>
    <property type="project" value="UniProtKB-UniRule"/>
</dbReference>
<dbReference type="InterPro" id="IPR001920">
    <property type="entry name" value="Asp/Glu_race"/>
</dbReference>
<dbReference type="Proteomes" id="UP000036700">
    <property type="component" value="Chromosome"/>
</dbReference>
<keyword evidence="3 7" id="KW-0133">Cell shape</keyword>
<feature type="binding site" evidence="7">
    <location>
        <begin position="43"/>
        <end position="44"/>
    </location>
    <ligand>
        <name>substrate</name>
    </ligand>
</feature>
<evidence type="ECO:0000313" key="9">
    <source>
        <dbReference type="Proteomes" id="UP000036700"/>
    </source>
</evidence>
<dbReference type="KEGG" id="ptx:ABW99_00320"/>
<comment type="caution">
    <text evidence="7">Lacks conserved residue(s) required for the propagation of feature annotation.</text>
</comment>
<dbReference type="Pfam" id="PF01177">
    <property type="entry name" value="Asp_Glu_race"/>
    <property type="match status" value="1"/>
</dbReference>
<dbReference type="InterPro" id="IPR015942">
    <property type="entry name" value="Asp/Glu/hydantoin_racemase"/>
</dbReference>
<dbReference type="HAMAP" id="MF_00258">
    <property type="entry name" value="Glu_racemase"/>
    <property type="match status" value="1"/>
</dbReference>
<feature type="binding site" evidence="7">
    <location>
        <begin position="75"/>
        <end position="76"/>
    </location>
    <ligand>
        <name>substrate</name>
    </ligand>
</feature>
<evidence type="ECO:0000256" key="1">
    <source>
        <dbReference type="ARBA" id="ARBA00001602"/>
    </source>
</evidence>
<feature type="binding site" evidence="7">
    <location>
        <begin position="11"/>
        <end position="12"/>
    </location>
    <ligand>
        <name>substrate</name>
    </ligand>
</feature>
<feature type="binding site" evidence="7">
    <location>
        <begin position="185"/>
        <end position="186"/>
    </location>
    <ligand>
        <name>substrate</name>
    </ligand>
</feature>
<evidence type="ECO:0000313" key="8">
    <source>
        <dbReference type="EMBL" id="AKJ66906.1"/>
    </source>
</evidence>
<evidence type="ECO:0000256" key="7">
    <source>
        <dbReference type="HAMAP-Rule" id="MF_00258"/>
    </source>
</evidence>
<reference evidence="9" key="1">
    <citation type="submission" date="2015-06" db="EMBL/GenBank/DDBJ databases">
        <authorList>
            <person name="Lim Y.L."/>
            <person name="Ee R."/>
            <person name="Yong D."/>
            <person name="How K.Y."/>
            <person name="Yin W.F."/>
            <person name="Chan K.G."/>
        </authorList>
    </citation>
    <scope>NUCLEOTIDE SEQUENCE [LARGE SCALE GENOMIC DNA]</scope>
    <source>
        <strain evidence="9">DSM 25325</strain>
    </source>
</reference>
<dbReference type="SUPFAM" id="SSF53681">
    <property type="entry name" value="Aspartate/glutamate racemase"/>
    <property type="match status" value="2"/>
</dbReference>
<accession>A0A0G3EQH1</accession>
<dbReference type="InterPro" id="IPR004391">
    <property type="entry name" value="Glu_race"/>
</dbReference>
<dbReference type="PANTHER" id="PTHR21198:SF2">
    <property type="entry name" value="GLUTAMATE RACEMASE"/>
    <property type="match status" value="1"/>
</dbReference>
<comment type="similarity">
    <text evidence="7">Belongs to the aspartate/glutamate racemases family.</text>
</comment>
<dbReference type="PATRIC" id="fig|445709.3.peg.76"/>
<dbReference type="GO" id="GO:0008881">
    <property type="term" value="F:glutamate racemase activity"/>
    <property type="evidence" value="ECO:0007669"/>
    <property type="project" value="UniProtKB-UniRule"/>
</dbReference>
<keyword evidence="9" id="KW-1185">Reference proteome</keyword>
<dbReference type="EMBL" id="CP011568">
    <property type="protein sequence ID" value="AKJ66906.1"/>
    <property type="molecule type" value="Genomic_DNA"/>
</dbReference>
<comment type="catalytic activity">
    <reaction evidence="1 7">
        <text>L-glutamate = D-glutamate</text>
        <dbReference type="Rhea" id="RHEA:12813"/>
        <dbReference type="ChEBI" id="CHEBI:29985"/>
        <dbReference type="ChEBI" id="CHEBI:29986"/>
        <dbReference type="EC" id="5.1.1.3"/>
    </reaction>
</comment>
<dbReference type="GO" id="GO:0071555">
    <property type="term" value="P:cell wall organization"/>
    <property type="evidence" value="ECO:0007669"/>
    <property type="project" value="UniProtKB-KW"/>
</dbReference>
<dbReference type="OrthoDB" id="9801055at2"/>
<evidence type="ECO:0000256" key="6">
    <source>
        <dbReference type="ARBA" id="ARBA00023316"/>
    </source>
</evidence>
<dbReference type="GO" id="GO:0008360">
    <property type="term" value="P:regulation of cell shape"/>
    <property type="evidence" value="ECO:0007669"/>
    <property type="project" value="UniProtKB-KW"/>
</dbReference>
<dbReference type="Gene3D" id="3.40.50.1860">
    <property type="match status" value="2"/>
</dbReference>
<proteinExistence type="inferred from homology"/>
<dbReference type="STRING" id="445709.ABW99_00320"/>
<protein>
    <recommendedName>
        <fullName evidence="2 7">Glutamate racemase</fullName>
        <ecNumber evidence="2 7">5.1.1.3</ecNumber>
    </recommendedName>
</protein>
<feature type="active site" description="Proton donor/acceptor" evidence="7">
    <location>
        <position position="74"/>
    </location>
</feature>
<gene>
    <name evidence="7" type="primary">murI</name>
    <name evidence="8" type="ORF">ABW99_00320</name>
</gene>
<keyword evidence="4 7" id="KW-0573">Peptidoglycan synthesis</keyword>
<evidence type="ECO:0000256" key="2">
    <source>
        <dbReference type="ARBA" id="ARBA00013090"/>
    </source>
</evidence>
<evidence type="ECO:0000256" key="4">
    <source>
        <dbReference type="ARBA" id="ARBA00022984"/>
    </source>
</evidence>